<name>A0ABV6QUK4_9ACTN</name>
<evidence type="ECO:0000313" key="4">
    <source>
        <dbReference type="EMBL" id="MFC0628321.1"/>
    </source>
</evidence>
<dbReference type="InterPro" id="IPR036724">
    <property type="entry name" value="Cobalamin-bd_sf"/>
</dbReference>
<dbReference type="Pfam" id="PF02607">
    <property type="entry name" value="B12-binding_2"/>
    <property type="match status" value="1"/>
</dbReference>
<dbReference type="Pfam" id="PF13411">
    <property type="entry name" value="MerR_1"/>
    <property type="match status" value="1"/>
</dbReference>
<organism evidence="4 5">
    <name type="scientific">Kribbella deserti</name>
    <dbReference type="NCBI Taxonomy" id="1926257"/>
    <lineage>
        <taxon>Bacteria</taxon>
        <taxon>Bacillati</taxon>
        <taxon>Actinomycetota</taxon>
        <taxon>Actinomycetes</taxon>
        <taxon>Propionibacteriales</taxon>
        <taxon>Kribbellaceae</taxon>
        <taxon>Kribbella</taxon>
    </lineage>
</organism>
<dbReference type="PROSITE" id="PS50937">
    <property type="entry name" value="HTH_MERR_2"/>
    <property type="match status" value="1"/>
</dbReference>
<dbReference type="CDD" id="cd01104">
    <property type="entry name" value="HTH_MlrA-CarA"/>
    <property type="match status" value="1"/>
</dbReference>
<dbReference type="InterPro" id="IPR000551">
    <property type="entry name" value="MerR-type_HTH_dom"/>
</dbReference>
<reference evidence="4 5" key="1">
    <citation type="submission" date="2024-09" db="EMBL/GenBank/DDBJ databases">
        <authorList>
            <person name="Sun Q."/>
            <person name="Mori K."/>
        </authorList>
    </citation>
    <scope>NUCLEOTIDE SEQUENCE [LARGE SCALE GENOMIC DNA]</scope>
    <source>
        <strain evidence="4 5">CGMCC 1.15906</strain>
    </source>
</reference>
<dbReference type="Gene3D" id="1.10.1240.10">
    <property type="entry name" value="Methionine synthase domain"/>
    <property type="match status" value="1"/>
</dbReference>
<dbReference type="PANTHER" id="PTHR30204:SF97">
    <property type="entry name" value="MERR FAMILY REGULATORY PROTEIN"/>
    <property type="match status" value="1"/>
</dbReference>
<dbReference type="RefSeq" id="WP_380054391.1">
    <property type="nucleotide sequence ID" value="NZ_JBHLTC010000038.1"/>
</dbReference>
<dbReference type="InterPro" id="IPR009061">
    <property type="entry name" value="DNA-bd_dom_put_sf"/>
</dbReference>
<dbReference type="Proteomes" id="UP001589890">
    <property type="component" value="Unassembled WGS sequence"/>
</dbReference>
<evidence type="ECO:0000256" key="2">
    <source>
        <dbReference type="SAM" id="MobiDB-lite"/>
    </source>
</evidence>
<feature type="region of interest" description="Disordered" evidence="2">
    <location>
        <begin position="102"/>
        <end position="179"/>
    </location>
</feature>
<evidence type="ECO:0000259" key="3">
    <source>
        <dbReference type="PROSITE" id="PS50937"/>
    </source>
</evidence>
<protein>
    <submittedName>
        <fullName evidence="4">MerR family transcriptional regulator</fullName>
    </submittedName>
</protein>
<proteinExistence type="predicted"/>
<feature type="domain" description="HTH merR-type" evidence="3">
    <location>
        <begin position="28"/>
        <end position="97"/>
    </location>
</feature>
<feature type="compositionally biased region" description="Basic and acidic residues" evidence="2">
    <location>
        <begin position="170"/>
        <end position="179"/>
    </location>
</feature>
<keyword evidence="5" id="KW-1185">Reference proteome</keyword>
<comment type="caution">
    <text evidence="4">The sequence shown here is derived from an EMBL/GenBank/DDBJ whole genome shotgun (WGS) entry which is preliminary data.</text>
</comment>
<dbReference type="SUPFAM" id="SSF52242">
    <property type="entry name" value="Cobalamin (vitamin B12)-binding domain"/>
    <property type="match status" value="1"/>
</dbReference>
<evidence type="ECO:0000256" key="1">
    <source>
        <dbReference type="ARBA" id="ARBA00023125"/>
    </source>
</evidence>
<evidence type="ECO:0000313" key="5">
    <source>
        <dbReference type="Proteomes" id="UP001589890"/>
    </source>
</evidence>
<gene>
    <name evidence="4" type="ORF">ACFFGN_29900</name>
</gene>
<dbReference type="PANTHER" id="PTHR30204">
    <property type="entry name" value="REDOX-CYCLING DRUG-SENSING TRANSCRIPTIONAL ACTIVATOR SOXR"/>
    <property type="match status" value="1"/>
</dbReference>
<dbReference type="EMBL" id="JBHLTC010000038">
    <property type="protein sequence ID" value="MFC0628321.1"/>
    <property type="molecule type" value="Genomic_DNA"/>
</dbReference>
<dbReference type="SMART" id="SM00422">
    <property type="entry name" value="HTH_MERR"/>
    <property type="match status" value="1"/>
</dbReference>
<dbReference type="InterPro" id="IPR047057">
    <property type="entry name" value="MerR_fam"/>
</dbReference>
<dbReference type="InterPro" id="IPR036594">
    <property type="entry name" value="Meth_synthase_dom"/>
</dbReference>
<dbReference type="InterPro" id="IPR003759">
    <property type="entry name" value="Cbl-bd_cap"/>
</dbReference>
<dbReference type="Gene3D" id="3.40.50.280">
    <property type="entry name" value="Cobalamin-binding domain"/>
    <property type="match status" value="1"/>
</dbReference>
<sequence length="469" mass="50004">MSEQVDSEHLSVRIPSIRLDASLATGTCLTVGAAARRLGVAAPTLRSWERRYGLGPSERSTGGHRRYTAEDLARLRTALQLIHRGMPTAAAVEAVREAPVLPPVVPGAGYPGPSGSGRTDVRRGGGPDFNRANRGGHPSGAVPDHAVNPSREDPAGEHQAPYDGASAETPYERTDREAAYDRAQAEWRSYDGGNNGGHWALSGGEYGGLRAVRDFADAEAFDTGQGLAGVEGGDGFARTPDPVNAAGMAFGVPRRQSQRTPEVTTEELFALANAMDSERLTHAIARALDRSGVVDAWTERLAPLLIQVGEQWERTRACVEVEHLASDCVAGALRYHTRRAIERNRPDAAERPVILACLEGEDHALPLLAVAASLAERRVPVRTLGAATPARSLSDAVRRVRPAAVFVWSSAAGTADLPALRGLARTRPTYRLVVGGPGWYEQPPMPERVDSLHEAVAALVSATRTPAQP</sequence>
<dbReference type="Gene3D" id="1.10.1660.10">
    <property type="match status" value="1"/>
</dbReference>
<keyword evidence="1" id="KW-0238">DNA-binding</keyword>
<dbReference type="SUPFAM" id="SSF46955">
    <property type="entry name" value="Putative DNA-binding domain"/>
    <property type="match status" value="1"/>
</dbReference>
<accession>A0ABV6QUK4</accession>